<evidence type="ECO:0000259" key="3">
    <source>
        <dbReference type="PROSITE" id="PS51194"/>
    </source>
</evidence>
<gene>
    <name evidence="4" type="ORF">KSW82_00985</name>
</gene>
<proteinExistence type="predicted"/>
<name>A0AAW4MUJ2_9BACT</name>
<dbReference type="GO" id="GO:0016787">
    <property type="term" value="F:hydrolase activity"/>
    <property type="evidence" value="ECO:0007669"/>
    <property type="project" value="UniProtKB-KW"/>
</dbReference>
<dbReference type="InterPro" id="IPR014001">
    <property type="entry name" value="Helicase_ATP-bd"/>
</dbReference>
<evidence type="ECO:0000313" key="5">
    <source>
        <dbReference type="Proteomes" id="UP001196765"/>
    </source>
</evidence>
<dbReference type="PROSITE" id="PS51194">
    <property type="entry name" value="HELICASE_CTER"/>
    <property type="match status" value="1"/>
</dbReference>
<dbReference type="GO" id="GO:0004386">
    <property type="term" value="F:helicase activity"/>
    <property type="evidence" value="ECO:0007669"/>
    <property type="project" value="UniProtKB-KW"/>
</dbReference>
<dbReference type="CDD" id="cd18793">
    <property type="entry name" value="SF2_C_SNF"/>
    <property type="match status" value="1"/>
</dbReference>
<keyword evidence="4" id="KW-0347">Helicase</keyword>
<sequence>MARIYDNLETKFTDGLQGIISNVGVKRVDFCVGYFNLRGWNLIVNEVDQLSGDFVYEQNDRIFRTCRLLIGMHRPDEDLVRSLYSGKKQLPDAEYVQKCRIAIARDFKKQLLLGLPSKNDEWTLRRLSAQMKEEKVCVRLYLREPLHAKLYLAYRPDDNFNPIQAIMGSSNLTYSGLTRQGELNAEFADSDSAEKLSEWFDARWNDKFCIDITKELIDAIDNSWAGEEDIPPYYIYLKTVYHLSQEARSGIKEFTLPPEFRNTLFDFQQNAVKIAAKHLNNDKRNGAMIGDVVGLGKTITACAIAKIYEMTYASSTLIICPANLQDMWAKYKQKYDLKADIVSMQKPIDVENTWNYRLIIVDESHNLRNSSGKRYHNIQELIHKLDCKTLLLTATPYNKDFSDLANQLKLFLSDDQDLGIRPEAYIQSLGGEREFQRKHSDIHIRSIKSFEQSDKTDDWSELMKLFLVRRTRTFIKDNFALTDESNGRKYLQFPDGSKSYFPDRIPKALKFKTQQGDQYSRLYSEKMVAMMEELLLPRYGLTKYLNEAKAEEASRAEKQLIENLSKAGQRIMGFCKSTFFKRMDSSGFAFLLTLKRHILRNAIFLYAIDNKLNLPIGDENSLPDDFMEDEDANGMFDMGDDNQDSDDLIIPTDMEYYEQKAKKHYELLMQKNNVNWLNSKYFKRTLKQNLKKDCQCIIKMIQLCGQWKTKEDQKLNELYKLVTETYPKDKIVLFTQYSDTAKYLCRQLRKKNVKRIDIATGDSKNTTNIVEHFSPVSNEKSYPADQQSRILIATDVLSEGQNLQDAHIIINYDLPWAIIRLIQRAGRVDRIGQQSDHIDCYSFFPADGVEQVINLRKRLNDRINEAANVVGSDEVFFEGNEQNLRDMYNEKSGSLDDVDDNDVDLASQAYQIWKNATDAKPELKRIIPHLSNMINATKATTDRLNDGVITYAQTRSGFDVLSWYNSKGEIVSQSQKRILQAMECDAAEPNVEPADHHYDLVKKAIDNIGDENTHVGGILGSRFSTRYKIIQRLERYYEKPVDLFFSDENKEELKYAINDIYNYPLQETAKFNLGRMMRQNNVSNDDLVEYVLDMRKNNQLCIIDEDTNSNKEPKIICSMGLRWRESHS</sequence>
<dbReference type="Proteomes" id="UP001196765">
    <property type="component" value="Unassembled WGS sequence"/>
</dbReference>
<reference evidence="4" key="1">
    <citation type="submission" date="2021-06" db="EMBL/GenBank/DDBJ databases">
        <title>Collection of gut derived symbiotic bacterial strains cultured from healthy donors.</title>
        <authorList>
            <person name="Lin H."/>
            <person name="Littmann E."/>
            <person name="Pamer E.G."/>
        </authorList>
    </citation>
    <scope>NUCLEOTIDE SEQUENCE</scope>
    <source>
        <strain evidence="4">MSK.21.74</strain>
    </source>
</reference>
<keyword evidence="1" id="KW-0378">Hydrolase</keyword>
<dbReference type="PANTHER" id="PTHR45766:SF6">
    <property type="entry name" value="SWI_SNF-RELATED MATRIX-ASSOCIATED ACTIN-DEPENDENT REGULATOR OF CHROMATIN SUBFAMILY A-LIKE PROTEIN 1"/>
    <property type="match status" value="1"/>
</dbReference>
<evidence type="ECO:0000256" key="1">
    <source>
        <dbReference type="ARBA" id="ARBA00022801"/>
    </source>
</evidence>
<feature type="domain" description="Helicase C-terminal" evidence="3">
    <location>
        <begin position="714"/>
        <end position="875"/>
    </location>
</feature>
<keyword evidence="4" id="KW-0067">ATP-binding</keyword>
<dbReference type="AlphaFoldDB" id="A0AAW4MUJ2"/>
<protein>
    <submittedName>
        <fullName evidence="4">Helicase</fullName>
    </submittedName>
</protein>
<dbReference type="Pfam" id="PF13091">
    <property type="entry name" value="PLDc_2"/>
    <property type="match status" value="1"/>
</dbReference>
<dbReference type="EMBL" id="JAHOEI010000002">
    <property type="protein sequence ID" value="MBV3386316.1"/>
    <property type="molecule type" value="Genomic_DNA"/>
</dbReference>
<dbReference type="CDD" id="cd09178">
    <property type="entry name" value="PLDc_N_Snf2_like"/>
    <property type="match status" value="1"/>
</dbReference>
<dbReference type="SMART" id="SM00487">
    <property type="entry name" value="DEXDc"/>
    <property type="match status" value="1"/>
</dbReference>
<organism evidence="4 5">
    <name type="scientific">Segatella copri</name>
    <dbReference type="NCBI Taxonomy" id="165179"/>
    <lineage>
        <taxon>Bacteria</taxon>
        <taxon>Pseudomonadati</taxon>
        <taxon>Bacteroidota</taxon>
        <taxon>Bacteroidia</taxon>
        <taxon>Bacteroidales</taxon>
        <taxon>Prevotellaceae</taxon>
        <taxon>Segatella</taxon>
    </lineage>
</organism>
<feature type="domain" description="Helicase ATP-binding" evidence="2">
    <location>
        <begin position="278"/>
        <end position="414"/>
    </location>
</feature>
<comment type="caution">
    <text evidence="4">The sequence shown here is derived from an EMBL/GenBank/DDBJ whole genome shotgun (WGS) entry which is preliminary data.</text>
</comment>
<dbReference type="RefSeq" id="WP_217313564.1">
    <property type="nucleotide sequence ID" value="NZ_JAHOEA010000013.1"/>
</dbReference>
<dbReference type="Pfam" id="PF00271">
    <property type="entry name" value="Helicase_C"/>
    <property type="match status" value="1"/>
</dbReference>
<keyword evidence="4" id="KW-0547">Nucleotide-binding</keyword>
<dbReference type="InterPro" id="IPR049730">
    <property type="entry name" value="SNF2/RAD54-like_C"/>
</dbReference>
<evidence type="ECO:0000313" key="4">
    <source>
        <dbReference type="EMBL" id="MBV3386316.1"/>
    </source>
</evidence>
<dbReference type="PANTHER" id="PTHR45766">
    <property type="entry name" value="DNA ANNEALING HELICASE AND ENDONUCLEASE ZRANB3 FAMILY MEMBER"/>
    <property type="match status" value="1"/>
</dbReference>
<dbReference type="InterPro" id="IPR001650">
    <property type="entry name" value="Helicase_C-like"/>
</dbReference>
<accession>A0AAW4MUJ2</accession>
<evidence type="ECO:0000259" key="2">
    <source>
        <dbReference type="PROSITE" id="PS51192"/>
    </source>
</evidence>
<dbReference type="PROSITE" id="PS51192">
    <property type="entry name" value="HELICASE_ATP_BIND_1"/>
    <property type="match status" value="1"/>
</dbReference>
<dbReference type="SMART" id="SM00490">
    <property type="entry name" value="HELICc"/>
    <property type="match status" value="1"/>
</dbReference>
<dbReference type="InterPro" id="IPR025202">
    <property type="entry name" value="PLD-like_dom"/>
</dbReference>